<dbReference type="SUPFAM" id="SSF69279">
    <property type="entry name" value="Phage tail proteins"/>
    <property type="match status" value="1"/>
</dbReference>
<dbReference type="Pfam" id="PF05954">
    <property type="entry name" value="Phage_GPD"/>
    <property type="match status" value="1"/>
</dbReference>
<dbReference type="OrthoDB" id="9815473at2"/>
<gene>
    <name evidence="1" type="ORF">ERS852551_03144</name>
</gene>
<accession>A0A174TRQ2</accession>
<name>A0A174TRQ2_9FIRM</name>
<proteinExistence type="predicted"/>
<evidence type="ECO:0000313" key="1">
    <source>
        <dbReference type="EMBL" id="CUQ11111.1"/>
    </source>
</evidence>
<reference evidence="1 2" key="1">
    <citation type="submission" date="2015-09" db="EMBL/GenBank/DDBJ databases">
        <authorList>
            <consortium name="Pathogen Informatics"/>
        </authorList>
    </citation>
    <scope>NUCLEOTIDE SEQUENCE [LARGE SCALE GENOMIC DNA]</scope>
    <source>
        <strain evidence="1 2">2789STDY5834939</strain>
    </source>
</reference>
<dbReference type="EMBL" id="CZBE01000027">
    <property type="protein sequence ID" value="CUQ11111.1"/>
    <property type="molecule type" value="Genomic_DNA"/>
</dbReference>
<organism evidence="1 2">
    <name type="scientific">Anaerotruncus colihominis</name>
    <dbReference type="NCBI Taxonomy" id="169435"/>
    <lineage>
        <taxon>Bacteria</taxon>
        <taxon>Bacillati</taxon>
        <taxon>Bacillota</taxon>
        <taxon>Clostridia</taxon>
        <taxon>Eubacteriales</taxon>
        <taxon>Oscillospiraceae</taxon>
        <taxon>Anaerotruncus</taxon>
    </lineage>
</organism>
<dbReference type="AlphaFoldDB" id="A0A174TRQ2"/>
<protein>
    <submittedName>
        <fullName evidence="1">Phage protein D</fullName>
    </submittedName>
</protein>
<dbReference type="RefSeq" id="WP_055245876.1">
    <property type="nucleotide sequence ID" value="NZ_CZBE01000027.1"/>
</dbReference>
<dbReference type="Proteomes" id="UP000095765">
    <property type="component" value="Unassembled WGS sequence"/>
</dbReference>
<evidence type="ECO:0000313" key="2">
    <source>
        <dbReference type="Proteomes" id="UP000095765"/>
    </source>
</evidence>
<sequence>MSDKNLSRRAAAEISFNGINITSSIRPYLLSMTYIDNEEDETDDLQITLQDRESIWLEKWLTEAVDAAASAPGSAPGGYSVGDIVQFTGSFHYISSTDDAGYTAIPGPAQITLSNPGSKHPWHLIHTDNTSNVYGWVNEGDFQGMDGNGSENNSSAGLKIDAVIVRENWNSDGKDKLLPCGQFELDSVDASGPPATITIKATSLPFGAQIRQTKKSHAWEACSLSGIAKEIARSNGMVCMYESVGDPFYARLEQVKTSDIAFLSTLCHDAGISLKATNSILVLFDQAAYEAKSPIFIIRQGKNGGYTKYKMNIGTANTKYSSCRVSYVDPSTGRCIEATARTEDYNADAKNNQQLEISAKVSSIAEAKALAEKHLRLHNKYAKTATFTLPGNPDLVAGVTILLEGWGAWGGKYIITQANHSVSGSGYTTQIKLRKVLEGY</sequence>